<dbReference type="NCBIfam" id="NF040570">
    <property type="entry name" value="guided_TnpB"/>
    <property type="match status" value="1"/>
</dbReference>
<protein>
    <submittedName>
        <fullName evidence="7">Endonuclease</fullName>
    </submittedName>
</protein>
<organism evidence="7">
    <name type="scientific">Myoviridae sp. ctJ2i1</name>
    <dbReference type="NCBI Taxonomy" id="2825079"/>
    <lineage>
        <taxon>Viruses</taxon>
        <taxon>Duplodnaviria</taxon>
        <taxon>Heunggongvirae</taxon>
        <taxon>Uroviricota</taxon>
        <taxon>Caudoviricetes</taxon>
    </lineage>
</organism>
<evidence type="ECO:0000259" key="6">
    <source>
        <dbReference type="Pfam" id="PF07282"/>
    </source>
</evidence>
<dbReference type="GO" id="GO:0006310">
    <property type="term" value="P:DNA recombination"/>
    <property type="evidence" value="ECO:0007669"/>
    <property type="project" value="UniProtKB-KW"/>
</dbReference>
<comment type="similarity">
    <text evidence="1">In the C-terminal section; belongs to the transposase 35 family.</text>
</comment>
<dbReference type="GO" id="GO:0003677">
    <property type="term" value="F:DNA binding"/>
    <property type="evidence" value="ECO:0007669"/>
    <property type="project" value="UniProtKB-KW"/>
</dbReference>
<dbReference type="EMBL" id="BK016182">
    <property type="protein sequence ID" value="DAG00528.1"/>
    <property type="molecule type" value="Genomic_DNA"/>
</dbReference>
<dbReference type="GO" id="GO:0004519">
    <property type="term" value="F:endonuclease activity"/>
    <property type="evidence" value="ECO:0007669"/>
    <property type="project" value="UniProtKB-KW"/>
</dbReference>
<sequence length="404" mass="47180">MKENKNVTYRTRVHYIVPSQELINEARLSNNLYNQAMYILRQAFTKEEKLPSKFDLVKTLRHKEYECEEYNNFGKMVSCNAEAIIHLAAQNFKSFLMALRAFKKNKSNFTGVPKIPGYNKKEQEFMVIIRDKQCTIKDGMMRFPKKLNLDKIYVGNLDIAHVRIFPGKKKYKVEVVYKVEALPKKTKGNIAGIDLGLDNLATVAINKRGIRPLLINGRPLKSMNLHFNNKRNKIQSELKKCNDRYMSHKLETLYRKRNNRFNTYMHKASKEIINYCLEHNVSQIIIGHNKLQKQESKLKNFVAIPTFRLIELIKYKAEYQGIEVIETEESYTSITSYLDKEEPIKDNADRFRRIHRGLFVSSKGKRINADVNSAYQIMKKVIGNKVIKPIGKGFVFIPRKITMV</sequence>
<keyword evidence="7" id="KW-0378">Hydrolase</keyword>
<evidence type="ECO:0000259" key="5">
    <source>
        <dbReference type="Pfam" id="PF01385"/>
    </source>
</evidence>
<keyword evidence="7" id="KW-0540">Nuclease</keyword>
<keyword evidence="7" id="KW-0255">Endonuclease</keyword>
<evidence type="ECO:0000256" key="1">
    <source>
        <dbReference type="ARBA" id="ARBA00008761"/>
    </source>
</evidence>
<dbReference type="GO" id="GO:0032196">
    <property type="term" value="P:transposition"/>
    <property type="evidence" value="ECO:0007669"/>
    <property type="project" value="UniProtKB-KW"/>
</dbReference>
<evidence type="ECO:0000256" key="4">
    <source>
        <dbReference type="ARBA" id="ARBA00023172"/>
    </source>
</evidence>
<reference evidence="7" key="1">
    <citation type="journal article" date="2021" name="Proc. Natl. Acad. Sci. U.S.A.">
        <title>A Catalog of Tens of Thousands of Viruses from Human Metagenomes Reveals Hidden Associations with Chronic Diseases.</title>
        <authorList>
            <person name="Tisza M.J."/>
            <person name="Buck C.B."/>
        </authorList>
    </citation>
    <scope>NUCLEOTIDE SEQUENCE</scope>
    <source>
        <strain evidence="7">CtJ2i1</strain>
    </source>
</reference>
<feature type="domain" description="Cas12f1-like TNB" evidence="6">
    <location>
        <begin position="308"/>
        <end position="377"/>
    </location>
</feature>
<evidence type="ECO:0000313" key="7">
    <source>
        <dbReference type="EMBL" id="DAG00528.1"/>
    </source>
</evidence>
<evidence type="ECO:0000256" key="3">
    <source>
        <dbReference type="ARBA" id="ARBA00023125"/>
    </source>
</evidence>
<accession>A0A8S5V198</accession>
<keyword evidence="4" id="KW-0233">DNA recombination</keyword>
<proteinExistence type="inferred from homology"/>
<dbReference type="Pfam" id="PF07282">
    <property type="entry name" value="Cas12f1-like_TNB"/>
    <property type="match status" value="1"/>
</dbReference>
<keyword evidence="2" id="KW-0815">Transposition</keyword>
<feature type="domain" description="Probable transposase IS891/IS1136/IS1341" evidence="5">
    <location>
        <begin position="175"/>
        <end position="290"/>
    </location>
</feature>
<dbReference type="InterPro" id="IPR001959">
    <property type="entry name" value="Transposase"/>
</dbReference>
<keyword evidence="3" id="KW-0238">DNA-binding</keyword>
<dbReference type="Pfam" id="PF01385">
    <property type="entry name" value="OrfB_IS605"/>
    <property type="match status" value="1"/>
</dbReference>
<name>A0A8S5V198_9CAUD</name>
<dbReference type="InterPro" id="IPR010095">
    <property type="entry name" value="Cas12f1-like_TNB"/>
</dbReference>
<dbReference type="NCBIfam" id="TIGR01766">
    <property type="entry name" value="IS200/IS605 family accessory protein TnpB-like domain"/>
    <property type="match status" value="1"/>
</dbReference>
<evidence type="ECO:0000256" key="2">
    <source>
        <dbReference type="ARBA" id="ARBA00022578"/>
    </source>
</evidence>